<evidence type="ECO:0000313" key="2">
    <source>
        <dbReference type="Proteomes" id="UP000677244"/>
    </source>
</evidence>
<keyword evidence="2" id="KW-1185">Reference proteome</keyword>
<dbReference type="Proteomes" id="UP000677244">
    <property type="component" value="Unassembled WGS sequence"/>
</dbReference>
<evidence type="ECO:0000313" key="1">
    <source>
        <dbReference type="EMBL" id="MBO9202758.1"/>
    </source>
</evidence>
<comment type="caution">
    <text evidence="1">The sequence shown here is derived from an EMBL/GenBank/DDBJ whole genome shotgun (WGS) entry which is preliminary data.</text>
</comment>
<reference evidence="1 2" key="1">
    <citation type="submission" date="2021-03" db="EMBL/GenBank/DDBJ databases">
        <title>Assistant Professor.</title>
        <authorList>
            <person name="Huq M.A."/>
        </authorList>
    </citation>
    <scope>NUCLEOTIDE SEQUENCE [LARGE SCALE GENOMIC DNA]</scope>
    <source>
        <strain evidence="1 2">MAH-29</strain>
    </source>
</reference>
<sequence length="76" mass="8838">MKKSSATIYSPAMELPVITRRITRRASRIKISTSTTVERLSNVVPPPTEEMIEQLNQLAKQYPFCVYYKQREHDPL</sequence>
<accession>A0ABS3YY08</accession>
<dbReference type="RefSeq" id="WP_209140812.1">
    <property type="nucleotide sequence ID" value="NZ_JAGHKO010000005.1"/>
</dbReference>
<protein>
    <submittedName>
        <fullName evidence="1">Uncharacterized protein</fullName>
    </submittedName>
</protein>
<name>A0ABS3YY08_9BACT</name>
<organism evidence="1 2">
    <name type="scientific">Niastella soli</name>
    <dbReference type="NCBI Taxonomy" id="2821487"/>
    <lineage>
        <taxon>Bacteria</taxon>
        <taxon>Pseudomonadati</taxon>
        <taxon>Bacteroidota</taxon>
        <taxon>Chitinophagia</taxon>
        <taxon>Chitinophagales</taxon>
        <taxon>Chitinophagaceae</taxon>
        <taxon>Niastella</taxon>
    </lineage>
</organism>
<dbReference type="EMBL" id="JAGHKO010000005">
    <property type="protein sequence ID" value="MBO9202758.1"/>
    <property type="molecule type" value="Genomic_DNA"/>
</dbReference>
<gene>
    <name evidence="1" type="ORF">J7I42_20885</name>
</gene>
<proteinExistence type="predicted"/>